<organism evidence="1">
    <name type="scientific">candidate division WOR-3 bacterium</name>
    <dbReference type="NCBI Taxonomy" id="2052148"/>
    <lineage>
        <taxon>Bacteria</taxon>
        <taxon>Bacteria division WOR-3</taxon>
    </lineage>
</organism>
<dbReference type="InterPro" id="IPR025961">
    <property type="entry name" value="Metal_resist"/>
</dbReference>
<dbReference type="EMBL" id="DTMQ01000036">
    <property type="protein sequence ID" value="HGE99436.1"/>
    <property type="molecule type" value="Genomic_DNA"/>
</dbReference>
<name>A0A7C3YT33_UNCW3</name>
<protein>
    <submittedName>
        <fullName evidence="1">Periplasmic heavy metal sensor</fullName>
    </submittedName>
</protein>
<evidence type="ECO:0000313" key="1">
    <source>
        <dbReference type="EMBL" id="HGE99436.1"/>
    </source>
</evidence>
<accession>A0A7C3YT33</accession>
<dbReference type="Pfam" id="PF13801">
    <property type="entry name" value="Metal_resist"/>
    <property type="match status" value="1"/>
</dbReference>
<dbReference type="AlphaFoldDB" id="A0A7C3YT33"/>
<dbReference type="Gene3D" id="1.20.120.1490">
    <property type="match status" value="1"/>
</dbReference>
<reference evidence="1" key="1">
    <citation type="journal article" date="2020" name="mSystems">
        <title>Genome- and Community-Level Interaction Insights into Carbon Utilization and Element Cycling Functions of Hydrothermarchaeota in Hydrothermal Sediment.</title>
        <authorList>
            <person name="Zhou Z."/>
            <person name="Liu Y."/>
            <person name="Xu W."/>
            <person name="Pan J."/>
            <person name="Luo Z.H."/>
            <person name="Li M."/>
        </authorList>
    </citation>
    <scope>NUCLEOTIDE SEQUENCE [LARGE SCALE GENOMIC DNA]</scope>
    <source>
        <strain evidence="1">SpSt-906</strain>
    </source>
</reference>
<comment type="caution">
    <text evidence="1">The sequence shown here is derived from an EMBL/GenBank/DDBJ whole genome shotgun (WGS) entry which is preliminary data.</text>
</comment>
<gene>
    <name evidence="1" type="ORF">ENX07_05125</name>
</gene>
<proteinExistence type="predicted"/>
<sequence>MKKTGGLMLTQKRILFLIAFLLFGQGFAFGPKMGKIGPLSHIPNLTTDQMNKIEKLRLQHEKEILPLSVELQKKEIELESLLGEGVDDKRIDDKVEEIGRIRVEINKKQVRHRLAVRKILTNEQRVYFDQGGKGHRCRCW</sequence>